<proteinExistence type="predicted"/>
<reference evidence="2 3" key="1">
    <citation type="submission" date="2024-01" db="EMBL/GenBank/DDBJ databases">
        <title>Comparative genomics of Cryptococcus and Kwoniella reveals pathogenesis evolution and contrasting modes of karyotype evolution via chromosome fusion or intercentromeric recombination.</title>
        <authorList>
            <person name="Coelho M.A."/>
            <person name="David-Palma M."/>
            <person name="Shea T."/>
            <person name="Bowers K."/>
            <person name="McGinley-Smith S."/>
            <person name="Mohammad A.W."/>
            <person name="Gnirke A."/>
            <person name="Yurkov A.M."/>
            <person name="Nowrousian M."/>
            <person name="Sun S."/>
            <person name="Cuomo C.A."/>
            <person name="Heitman J."/>
        </authorList>
    </citation>
    <scope>NUCLEOTIDE SEQUENCE [LARGE SCALE GENOMIC DNA]</scope>
    <source>
        <strain evidence="2 3">CBS 6074</strain>
    </source>
</reference>
<organism evidence="2 3">
    <name type="scientific">Kwoniella dendrophila CBS 6074</name>
    <dbReference type="NCBI Taxonomy" id="1295534"/>
    <lineage>
        <taxon>Eukaryota</taxon>
        <taxon>Fungi</taxon>
        <taxon>Dikarya</taxon>
        <taxon>Basidiomycota</taxon>
        <taxon>Agaricomycotina</taxon>
        <taxon>Tremellomycetes</taxon>
        <taxon>Tremellales</taxon>
        <taxon>Cryptococcaceae</taxon>
        <taxon>Kwoniella</taxon>
    </lineage>
</organism>
<dbReference type="Proteomes" id="UP001355207">
    <property type="component" value="Chromosome 1"/>
</dbReference>
<dbReference type="GeneID" id="91091109"/>
<dbReference type="AlphaFoldDB" id="A0AAX4JMF0"/>
<feature type="region of interest" description="Disordered" evidence="1">
    <location>
        <begin position="1"/>
        <end position="34"/>
    </location>
</feature>
<dbReference type="RefSeq" id="XP_066072336.1">
    <property type="nucleotide sequence ID" value="XM_066216239.1"/>
</dbReference>
<name>A0AAX4JMF0_9TREE</name>
<evidence type="ECO:0000256" key="1">
    <source>
        <dbReference type="SAM" id="MobiDB-lite"/>
    </source>
</evidence>
<evidence type="ECO:0000313" key="2">
    <source>
        <dbReference type="EMBL" id="WWC85573.1"/>
    </source>
</evidence>
<accession>A0AAX4JMF0</accession>
<sequence length="142" mass="16068">MCSPSTAPPPYSQHHPILPHSSSSNTINPNDAVGDSRSIRIPLLPILPPYQADQHFFPTCRTPRNIGRAMEDFQRTSSPSNWGRYRHGILIKPVEPNDKSKVFEWVSWFANLFSSSDDNTTHRRNYTGLGMSSVHQVHSPPY</sequence>
<gene>
    <name evidence="2" type="ORF">L201_000437</name>
</gene>
<dbReference type="EMBL" id="CP144098">
    <property type="protein sequence ID" value="WWC85573.1"/>
    <property type="molecule type" value="Genomic_DNA"/>
</dbReference>
<feature type="compositionally biased region" description="Polar residues" evidence="1">
    <location>
        <begin position="20"/>
        <end position="29"/>
    </location>
</feature>
<feature type="compositionally biased region" description="Pro residues" evidence="1">
    <location>
        <begin position="1"/>
        <end position="11"/>
    </location>
</feature>
<keyword evidence="3" id="KW-1185">Reference proteome</keyword>
<evidence type="ECO:0000313" key="3">
    <source>
        <dbReference type="Proteomes" id="UP001355207"/>
    </source>
</evidence>
<protein>
    <submittedName>
        <fullName evidence="2">Uncharacterized protein</fullName>
    </submittedName>
</protein>